<dbReference type="Proteomes" id="UP000275510">
    <property type="component" value="Chromosome"/>
</dbReference>
<feature type="domain" description="NADH:ubiquinone oxidoreductase-like 20kDa subunit" evidence="16">
    <location>
        <begin position="60"/>
        <end position="205"/>
    </location>
</feature>
<dbReference type="OrthoDB" id="9766729at2"/>
<dbReference type="EMBL" id="LR134515">
    <property type="protein sequence ID" value="VEJ17338.1"/>
    <property type="molecule type" value="Genomic_DNA"/>
</dbReference>
<evidence type="ECO:0000256" key="5">
    <source>
        <dbReference type="ARBA" id="ARBA00011771"/>
    </source>
</evidence>
<dbReference type="InterPro" id="IPR006137">
    <property type="entry name" value="NADH_UbQ_OxRdtase-like_20kDa"/>
</dbReference>
<evidence type="ECO:0000256" key="9">
    <source>
        <dbReference type="ARBA" id="ARBA00022729"/>
    </source>
</evidence>
<comment type="similarity">
    <text evidence="4">Belongs to the [NiFe]/[NiFeSe] hydrogenase small subunit family.</text>
</comment>
<feature type="binding site" evidence="15">
    <location>
        <position position="158"/>
    </location>
    <ligand>
        <name>[4Fe-4S] cluster</name>
        <dbReference type="ChEBI" id="CHEBI:49883"/>
        <label>1</label>
    </ligand>
</feature>
<dbReference type="Gene3D" id="3.40.50.700">
    <property type="entry name" value="NADH:ubiquinone oxidoreductase-like, 20kDa subunit"/>
    <property type="match status" value="1"/>
</dbReference>
<dbReference type="InterPro" id="IPR019546">
    <property type="entry name" value="TAT_signal_bac_arc"/>
</dbReference>
<dbReference type="GO" id="GO:0046872">
    <property type="term" value="F:metal ion binding"/>
    <property type="evidence" value="ECO:0007669"/>
    <property type="project" value="UniProtKB-KW"/>
</dbReference>
<feature type="binding site" evidence="15">
    <location>
        <position position="258"/>
    </location>
    <ligand>
        <name>[4Fe-4S] cluster</name>
        <dbReference type="ChEBI" id="CHEBI:49883"/>
        <label>2</label>
    </ligand>
</feature>
<evidence type="ECO:0000313" key="19">
    <source>
        <dbReference type="EMBL" id="VEJ17338.1"/>
    </source>
</evidence>
<comment type="catalytic activity">
    <reaction evidence="14">
        <text>H2 + A = AH2</text>
        <dbReference type="Rhea" id="RHEA:12116"/>
        <dbReference type="ChEBI" id="CHEBI:13193"/>
        <dbReference type="ChEBI" id="CHEBI:17499"/>
        <dbReference type="ChEBI" id="CHEBI:18276"/>
        <dbReference type="EC" id="1.12.99.6"/>
    </reaction>
</comment>
<evidence type="ECO:0000256" key="12">
    <source>
        <dbReference type="ARBA" id="ARBA00023014"/>
    </source>
</evidence>
<dbReference type="EMBL" id="JAPQFC010000001">
    <property type="protein sequence ID" value="MCY6523996.1"/>
    <property type="molecule type" value="Genomic_DNA"/>
</dbReference>
<dbReference type="EC" id="1.12.99.6" evidence="6"/>
<sequence>MQRYDDLFSALTDVSRRDFMKLCTALAATMGLNAKASAEMTNALTSPQRPPVIWIGAQECTGCTESLLRATHPTVENLVLDLISLEYHEVLSAAFGDQAEDNKHNAMHKYKGQYILVVDGSIPVKDDGIYCMIAGKPVLEHIKEAAKDAMAIIAIGSCAAWGGVPSSGNNPTGASSLSDILPGMPIINIPGCPPNPHNFLATVAYIITYKKLPNMDKLNRPLFAYDRLIHENCYRRPHFDAGRFAREYGDEGHRQGWCLYHLGCKGPETYGNCSTLEFCDVGGNNWPVGIGHPCYGCNEQGVGFTKGIFQLATVENPTPRVDKPSVNITEGNPASKTVIGLLGGAAGVLTGVSVMTLRSLSIQHKAQQQASNNSREQYHE</sequence>
<feature type="domain" description="Cytochrome-c3 hydrogenase C-terminal" evidence="17">
    <location>
        <begin position="225"/>
        <end position="309"/>
    </location>
</feature>
<evidence type="ECO:0000256" key="3">
    <source>
        <dbReference type="ARBA" id="ARBA00004196"/>
    </source>
</evidence>
<feature type="binding site" evidence="15">
    <location>
        <position position="230"/>
    </location>
    <ligand>
        <name>[4Fe-4S] cluster</name>
        <dbReference type="ChEBI" id="CHEBI:49883"/>
        <label>2</label>
    </ligand>
</feature>
<dbReference type="GO" id="GO:0051539">
    <property type="term" value="F:4 iron, 4 sulfur cluster binding"/>
    <property type="evidence" value="ECO:0007669"/>
    <property type="project" value="UniProtKB-KW"/>
</dbReference>
<dbReference type="NCBIfam" id="TIGR00391">
    <property type="entry name" value="hydA"/>
    <property type="match status" value="1"/>
</dbReference>
<dbReference type="PRINTS" id="PR00614">
    <property type="entry name" value="NIHGNASESMLL"/>
</dbReference>
<proteinExistence type="inferred from homology"/>
<feature type="binding site" evidence="15">
    <location>
        <position position="264"/>
    </location>
    <ligand>
        <name>[4Fe-4S] cluster</name>
        <dbReference type="ChEBI" id="CHEBI:49883"/>
        <label>2</label>
    </ligand>
</feature>
<dbReference type="Pfam" id="PF01058">
    <property type="entry name" value="Oxidored_q6"/>
    <property type="match status" value="1"/>
</dbReference>
<dbReference type="AlphaFoldDB" id="A0A2X4A328"/>
<evidence type="ECO:0000256" key="1">
    <source>
        <dbReference type="ARBA" id="ARBA00001927"/>
    </source>
</evidence>
<evidence type="ECO:0000256" key="4">
    <source>
        <dbReference type="ARBA" id="ARBA00006605"/>
    </source>
</evidence>
<feature type="binding site" evidence="15">
    <location>
        <position position="60"/>
    </location>
    <ligand>
        <name>[4Fe-4S] cluster</name>
        <dbReference type="ChEBI" id="CHEBI:49883"/>
        <label>1</label>
    </ligand>
</feature>
<dbReference type="InterPro" id="IPR037024">
    <property type="entry name" value="NiFe_Hase_small_N_sf"/>
</dbReference>
<dbReference type="PANTHER" id="PTHR30013:SF7">
    <property type="entry name" value="HYDROGENASE-2 SMALL CHAIN"/>
    <property type="match status" value="1"/>
</dbReference>
<dbReference type="GO" id="GO:0009055">
    <property type="term" value="F:electron transfer activity"/>
    <property type="evidence" value="ECO:0007669"/>
    <property type="project" value="TreeGrafter"/>
</dbReference>
<feature type="binding site" evidence="15">
    <location>
        <position position="233"/>
    </location>
    <ligand>
        <name>[4Fe-4S] cluster</name>
        <dbReference type="ChEBI" id="CHEBI:49883"/>
        <label>2</label>
    </ligand>
</feature>
<evidence type="ECO:0000313" key="18">
    <source>
        <dbReference type="EMBL" id="MCY6523996.1"/>
    </source>
</evidence>
<dbReference type="GO" id="GO:0030313">
    <property type="term" value="C:cell envelope"/>
    <property type="evidence" value="ECO:0007669"/>
    <property type="project" value="UniProtKB-SubCell"/>
</dbReference>
<dbReference type="RefSeq" id="WP_005601918.1">
    <property type="nucleotide sequence ID" value="NZ_CBDBSV010000041.1"/>
</dbReference>
<organism evidence="19 20">
    <name type="scientific">Actinobacillus pleuropneumoniae</name>
    <name type="common">Haemophilus pleuropneumoniae</name>
    <dbReference type="NCBI Taxonomy" id="715"/>
    <lineage>
        <taxon>Bacteria</taxon>
        <taxon>Pseudomonadati</taxon>
        <taxon>Pseudomonadota</taxon>
        <taxon>Gammaproteobacteria</taxon>
        <taxon>Pasteurellales</taxon>
        <taxon>Pasteurellaceae</taxon>
        <taxon>Actinobacillus</taxon>
    </lineage>
</organism>
<feature type="binding site" evidence="15">
    <location>
        <position position="63"/>
    </location>
    <ligand>
        <name>[4Fe-4S] cluster</name>
        <dbReference type="ChEBI" id="CHEBI:49883"/>
        <label>1</label>
    </ligand>
</feature>
<keyword evidence="7 15" id="KW-0004">4Fe-4S</keyword>
<dbReference type="SUPFAM" id="SSF56770">
    <property type="entry name" value="HydA/Nqo6-like"/>
    <property type="match status" value="1"/>
</dbReference>
<dbReference type="PROSITE" id="PS51318">
    <property type="entry name" value="TAT"/>
    <property type="match status" value="1"/>
</dbReference>
<evidence type="ECO:0000256" key="10">
    <source>
        <dbReference type="ARBA" id="ARBA00023002"/>
    </source>
</evidence>
<dbReference type="InterPro" id="IPR037148">
    <property type="entry name" value="NiFe-Hase_small_C_sf"/>
</dbReference>
<evidence type="ECO:0000256" key="14">
    <source>
        <dbReference type="ARBA" id="ARBA00048757"/>
    </source>
</evidence>
<dbReference type="InterPro" id="IPR006311">
    <property type="entry name" value="TAT_signal"/>
</dbReference>
<comment type="cofactor">
    <cofactor evidence="1">
        <name>[3Fe-4S] cluster</name>
        <dbReference type="ChEBI" id="CHEBI:21137"/>
    </cofactor>
</comment>
<reference evidence="18" key="2">
    <citation type="journal article" date="2021" name="Vet Sci">
        <title>O-Serogroups and Pathovirotypes of Escherichia coli Isolated from Post-Weaning Piglets Showing Diarrhoea and/or Oedema in South Korea.</title>
        <authorList>
            <person name="Byun J.W."/>
            <person name="Moon B.Y."/>
            <person name="Do K.H."/>
            <person name="Lee K."/>
            <person name="Lee H.Y."/>
            <person name="Kim W.I."/>
            <person name="So B."/>
            <person name="Lee W.K."/>
        </authorList>
    </citation>
    <scope>NUCLEOTIDE SEQUENCE</scope>
    <source>
        <strain evidence="18">84/14</strain>
    </source>
</reference>
<comment type="cofactor">
    <cofactor evidence="2">
        <name>[4Fe-4S] cluster</name>
        <dbReference type="ChEBI" id="CHEBI:49883"/>
    </cofactor>
</comment>
<evidence type="ECO:0000256" key="15">
    <source>
        <dbReference type="PIRSR" id="PIRSR000310-1"/>
    </source>
</evidence>
<name>A0A2X4A328_ACTPL</name>
<keyword evidence="9" id="KW-0732">Signal</keyword>
<feature type="binding site" evidence="15">
    <location>
        <position position="192"/>
    </location>
    <ligand>
        <name>[4Fe-4S] cluster</name>
        <dbReference type="ChEBI" id="CHEBI:49883"/>
        <label>1</label>
    </ligand>
</feature>
<dbReference type="GO" id="GO:0051538">
    <property type="term" value="F:3 iron, 4 sulfur cluster binding"/>
    <property type="evidence" value="ECO:0007669"/>
    <property type="project" value="UniProtKB-KW"/>
</dbReference>
<dbReference type="PIRSF" id="PIRSF000310">
    <property type="entry name" value="NiFe_hyd_ssu"/>
    <property type="match status" value="1"/>
</dbReference>
<feature type="binding site" evidence="15">
    <location>
        <position position="273"/>
    </location>
    <ligand>
        <name>[3Fe-4S] cluster</name>
        <dbReference type="ChEBI" id="CHEBI:21137"/>
    </ligand>
</feature>
<comment type="subcellular location">
    <subcellularLocation>
        <location evidence="3">Cell envelope</location>
    </subcellularLocation>
</comment>
<dbReference type="FunFam" id="3.40.50.700:FF:000001">
    <property type="entry name" value="Hydrogenase 2 small subunit"/>
    <property type="match status" value="1"/>
</dbReference>
<dbReference type="GO" id="GO:0009375">
    <property type="term" value="C:ferredoxin hydrogenase complex"/>
    <property type="evidence" value="ECO:0007669"/>
    <property type="project" value="InterPro"/>
</dbReference>
<dbReference type="InterPro" id="IPR027394">
    <property type="entry name" value="Cytochrome-c3_hydrogenase_C"/>
</dbReference>
<dbReference type="InterPro" id="IPR001821">
    <property type="entry name" value="NiFe_hydrogenase_ssu"/>
</dbReference>
<evidence type="ECO:0000259" key="16">
    <source>
        <dbReference type="Pfam" id="PF01058"/>
    </source>
</evidence>
<evidence type="ECO:0000256" key="8">
    <source>
        <dbReference type="ARBA" id="ARBA00022723"/>
    </source>
</evidence>
<feature type="binding site" evidence="15">
    <location>
        <position position="294"/>
    </location>
    <ligand>
        <name>[3Fe-4S] cluster</name>
        <dbReference type="ChEBI" id="CHEBI:21137"/>
    </ligand>
</feature>
<reference evidence="18" key="3">
    <citation type="submission" date="2022-12" db="EMBL/GenBank/DDBJ databases">
        <authorList>
            <person name="Kardos G."/>
            <person name="Sarkozi R."/>
            <person name="Laczko L."/>
            <person name="Marton S."/>
            <person name="Makrai L."/>
            <person name="Banyai K."/>
            <person name="Fodor L."/>
        </authorList>
    </citation>
    <scope>NUCLEOTIDE SEQUENCE</scope>
    <source>
        <strain evidence="18">84/14</strain>
    </source>
</reference>
<dbReference type="PANTHER" id="PTHR30013">
    <property type="entry name" value="NIFE / NIFESE HYDROGENASE SMALL SUBUNIT FAMILY MEMBER"/>
    <property type="match status" value="1"/>
</dbReference>
<dbReference type="Proteomes" id="UP001077788">
    <property type="component" value="Unassembled WGS sequence"/>
</dbReference>
<evidence type="ECO:0000259" key="17">
    <source>
        <dbReference type="Pfam" id="PF14720"/>
    </source>
</evidence>
<dbReference type="NCBIfam" id="NF007779">
    <property type="entry name" value="PRK10468.1"/>
    <property type="match status" value="1"/>
</dbReference>
<feature type="binding site" evidence="15">
    <location>
        <position position="297"/>
    </location>
    <ligand>
        <name>[3Fe-4S] cluster</name>
        <dbReference type="ChEBI" id="CHEBI:21137"/>
    </ligand>
</feature>
<comment type="subunit">
    <text evidence="5">Heterodimer of a large and a small subunit.</text>
</comment>
<evidence type="ECO:0000256" key="13">
    <source>
        <dbReference type="ARBA" id="ARBA00023291"/>
    </source>
</evidence>
<keyword evidence="10 19" id="KW-0560">Oxidoreductase</keyword>
<dbReference type="NCBIfam" id="TIGR01409">
    <property type="entry name" value="TAT_signal_seq"/>
    <property type="match status" value="1"/>
</dbReference>
<protein>
    <recommendedName>
        <fullName evidence="6">hydrogenase (acceptor)</fullName>
        <ecNumber evidence="6">1.12.99.6</ecNumber>
    </recommendedName>
</protein>
<dbReference type="Gene3D" id="4.10.480.10">
    <property type="entry name" value="Cytochrome-c3 hydrogenase, C-terminal domain"/>
    <property type="match status" value="1"/>
</dbReference>
<dbReference type="GO" id="GO:0008901">
    <property type="term" value="F:ferredoxin hydrogenase activity"/>
    <property type="evidence" value="ECO:0007669"/>
    <property type="project" value="InterPro"/>
</dbReference>
<reference evidence="19 20" key="1">
    <citation type="submission" date="2018-12" db="EMBL/GenBank/DDBJ databases">
        <authorList>
            <consortium name="Pathogen Informatics"/>
        </authorList>
    </citation>
    <scope>NUCLEOTIDE SEQUENCE [LARGE SCALE GENOMIC DNA]</scope>
    <source>
        <strain evidence="19 20">NCTC10976</strain>
    </source>
</reference>
<gene>
    <name evidence="19" type="primary">hyaA</name>
    <name evidence="18" type="synonym">hybO</name>
    <name evidence="19" type="ORF">NCTC10976_01454</name>
    <name evidence="18" type="ORF">OYG11_07110</name>
</gene>
<evidence type="ECO:0000256" key="2">
    <source>
        <dbReference type="ARBA" id="ARBA00001966"/>
    </source>
</evidence>
<evidence type="ECO:0000313" key="20">
    <source>
        <dbReference type="Proteomes" id="UP000275510"/>
    </source>
</evidence>
<keyword evidence="13 15" id="KW-0003">3Fe-4S</keyword>
<dbReference type="GO" id="GO:0044569">
    <property type="term" value="C:[Ni-Fe] hydrogenase complex"/>
    <property type="evidence" value="ECO:0007669"/>
    <property type="project" value="TreeGrafter"/>
</dbReference>
<keyword evidence="12 15" id="KW-0411">Iron-sulfur</keyword>
<dbReference type="GO" id="GO:0009061">
    <property type="term" value="P:anaerobic respiration"/>
    <property type="evidence" value="ECO:0007669"/>
    <property type="project" value="TreeGrafter"/>
</dbReference>
<evidence type="ECO:0000256" key="11">
    <source>
        <dbReference type="ARBA" id="ARBA00023004"/>
    </source>
</evidence>
<keyword evidence="11 15" id="KW-0408">Iron</keyword>
<accession>A0A2X4A328</accession>
<evidence type="ECO:0000256" key="6">
    <source>
        <dbReference type="ARBA" id="ARBA00012082"/>
    </source>
</evidence>
<keyword evidence="8 15" id="KW-0479">Metal-binding</keyword>
<dbReference type="Pfam" id="PF14720">
    <property type="entry name" value="NiFe_hyd_SSU_C"/>
    <property type="match status" value="1"/>
</dbReference>
<evidence type="ECO:0000256" key="7">
    <source>
        <dbReference type="ARBA" id="ARBA00022485"/>
    </source>
</evidence>
<dbReference type="GO" id="GO:0033748">
    <property type="term" value="F:hydrogenase (acceptor) activity"/>
    <property type="evidence" value="ECO:0007669"/>
    <property type="project" value="UniProtKB-EC"/>
</dbReference>
<dbReference type="GO" id="GO:0016020">
    <property type="term" value="C:membrane"/>
    <property type="evidence" value="ECO:0007669"/>
    <property type="project" value="TreeGrafter"/>
</dbReference>